<dbReference type="GO" id="GO:0016301">
    <property type="term" value="F:kinase activity"/>
    <property type="evidence" value="ECO:0007669"/>
    <property type="project" value="UniProtKB-UniRule"/>
</dbReference>
<comment type="caution">
    <text evidence="2">The sequence shown here is derived from an EMBL/GenBank/DDBJ whole genome shotgun (WGS) entry which is preliminary data.</text>
</comment>
<dbReference type="PIRSF" id="PIRSF006221">
    <property type="entry name" value="Ketosamine-3-kinase"/>
    <property type="match status" value="1"/>
</dbReference>
<dbReference type="EMBL" id="QWLM01000006">
    <property type="protein sequence ID" value="RHW46130.1"/>
    <property type="molecule type" value="Genomic_DNA"/>
</dbReference>
<dbReference type="PANTHER" id="PTHR12149">
    <property type="entry name" value="FRUCTOSAMINE 3 KINASE-RELATED PROTEIN"/>
    <property type="match status" value="1"/>
</dbReference>
<sequence length="263" mass="27911">MADARTHVKERTSAPEGFFETEAAGLRWLGEATASGGADVVEVLDVDSRSLTLAHVESASPYAEAAHAFGKALAATHAAGAPGFGALPPGAGHYYFGPLNQPISLPTDVYDDFGTFYSRARLHPLAGRVDLPGRETRLLDDLCRALENGAAEFGRSAVTPARVHGDLWSGNVMWSPNGVVLIDPAACGHHPLADLAMLMMFGAPHVEEIVAGYEAARPLRSGWRQEIPLHQLFGYLVHLDLFGGAYLSPTTDALRASAELCGV</sequence>
<dbReference type="SUPFAM" id="SSF56112">
    <property type="entry name" value="Protein kinase-like (PK-like)"/>
    <property type="match status" value="1"/>
</dbReference>
<reference evidence="2 3" key="1">
    <citation type="submission" date="2018-08" db="EMBL/GenBank/DDBJ databases">
        <title>Whole genome sequence analysis of Dermacoccus abyssi bacteria isolated from Deep Mariana trench Micromonospora spp reveals genes involved in the environmental adaptation and production of secondary metabolites.</title>
        <authorList>
            <person name="Abdel-Mageed W.M."/>
            <person name="Lehri B."/>
            <person name="Nouioui I."/>
            <person name="Goodfellow I."/>
            <person name="Jaspars M."/>
            <person name="Karlyshev A."/>
        </authorList>
    </citation>
    <scope>NUCLEOTIDE SEQUENCE [LARGE SCALE GENOMIC DNA]</scope>
    <source>
        <strain evidence="2 3">MT1.1</strain>
    </source>
</reference>
<dbReference type="Gene3D" id="1.10.510.10">
    <property type="entry name" value="Transferase(Phosphotransferase) domain 1"/>
    <property type="match status" value="1"/>
</dbReference>
<name>A0A417Z691_9MICO</name>
<dbReference type="InterPro" id="IPR011009">
    <property type="entry name" value="Kinase-like_dom_sf"/>
</dbReference>
<evidence type="ECO:0000256" key="1">
    <source>
        <dbReference type="PIRNR" id="PIRNR006221"/>
    </source>
</evidence>
<dbReference type="Gene3D" id="3.30.200.20">
    <property type="entry name" value="Phosphorylase Kinase, domain 1"/>
    <property type="match status" value="1"/>
</dbReference>
<accession>A0A417Z691</accession>
<proteinExistence type="inferred from homology"/>
<dbReference type="Gene3D" id="1.20.1270.240">
    <property type="match status" value="1"/>
</dbReference>
<organism evidence="2 3">
    <name type="scientific">Dermacoccus abyssi</name>
    <dbReference type="NCBI Taxonomy" id="322596"/>
    <lineage>
        <taxon>Bacteria</taxon>
        <taxon>Bacillati</taxon>
        <taxon>Actinomycetota</taxon>
        <taxon>Actinomycetes</taxon>
        <taxon>Micrococcales</taxon>
        <taxon>Dermacoccaceae</taxon>
        <taxon>Dermacoccus</taxon>
    </lineage>
</organism>
<protein>
    <submittedName>
        <fullName evidence="2">Fructosamine kinase</fullName>
    </submittedName>
</protein>
<keyword evidence="1 2" id="KW-0418">Kinase</keyword>
<evidence type="ECO:0000313" key="2">
    <source>
        <dbReference type="EMBL" id="RHW46130.1"/>
    </source>
</evidence>
<gene>
    <name evidence="2" type="ORF">D1832_06560</name>
</gene>
<comment type="similarity">
    <text evidence="1">Belongs to the fructosamine kinase family.</text>
</comment>
<dbReference type="InterPro" id="IPR016477">
    <property type="entry name" value="Fructo-/Ketosamine-3-kinase"/>
</dbReference>
<dbReference type="Proteomes" id="UP000285376">
    <property type="component" value="Unassembled WGS sequence"/>
</dbReference>
<dbReference type="PANTHER" id="PTHR12149:SF8">
    <property type="entry name" value="PROTEIN-RIBULOSAMINE 3-KINASE"/>
    <property type="match status" value="1"/>
</dbReference>
<evidence type="ECO:0000313" key="3">
    <source>
        <dbReference type="Proteomes" id="UP000285376"/>
    </source>
</evidence>
<keyword evidence="1" id="KW-0808">Transferase</keyword>
<dbReference type="AlphaFoldDB" id="A0A417Z691"/>
<dbReference type="Pfam" id="PF03881">
    <property type="entry name" value="Fructosamin_kin"/>
    <property type="match status" value="1"/>
</dbReference>